<accession>A0A2K3YP56</accession>
<dbReference type="RefSeq" id="WP_103358228.1">
    <property type="nucleotide sequence ID" value="NZ_PPRF01000039.1"/>
</dbReference>
<name>A0A2K3YP56_9STAP</name>
<keyword evidence="2" id="KW-1185">Reference proteome</keyword>
<reference evidence="1 2" key="1">
    <citation type="submission" date="2017-08" db="EMBL/GenBank/DDBJ databases">
        <title>Draft genome sequences of 64 type strains of genus Staph aureus.</title>
        <authorList>
            <person name="Cole K."/>
            <person name="Golubchik T."/>
            <person name="Russell J."/>
            <person name="Foster D."/>
            <person name="Llewelyn M."/>
            <person name="Wilson D."/>
            <person name="Crook D."/>
            <person name="Paul J."/>
        </authorList>
    </citation>
    <scope>NUCLEOTIDE SEQUENCE [LARGE SCALE GENOMIC DNA]</scope>
    <source>
        <strain evidence="1 2">DSM 21968</strain>
    </source>
</reference>
<sequence length="125" mass="13918">MEFNKYQSLKQSTDQQTHVLGLVKAVGDTAEYVNEKWEDIDYLTVMLGNVLEQVAGIATVNNIMLDTVAGINVNSYNNQLNRLIDVGDTVTYNEQTFVVHDVIGNQVLIVNDDSDLVVDINRVSV</sequence>
<protein>
    <submittedName>
        <fullName evidence="1">Uncharacterized protein</fullName>
    </submittedName>
</protein>
<gene>
    <name evidence="1" type="ORF">CD122_06725</name>
</gene>
<dbReference type="EMBL" id="PPRF01000039">
    <property type="protein sequence ID" value="PNZ27395.1"/>
    <property type="molecule type" value="Genomic_DNA"/>
</dbReference>
<dbReference type="OrthoDB" id="2414517at2"/>
<dbReference type="Proteomes" id="UP000242752">
    <property type="component" value="Unassembled WGS sequence"/>
</dbReference>
<dbReference type="AlphaFoldDB" id="A0A2K3YP56"/>
<evidence type="ECO:0000313" key="1">
    <source>
        <dbReference type="EMBL" id="PNZ27395.1"/>
    </source>
</evidence>
<comment type="caution">
    <text evidence="1">The sequence shown here is derived from an EMBL/GenBank/DDBJ whole genome shotgun (WGS) entry which is preliminary data.</text>
</comment>
<proteinExistence type="predicted"/>
<evidence type="ECO:0000313" key="2">
    <source>
        <dbReference type="Proteomes" id="UP000242752"/>
    </source>
</evidence>
<organism evidence="1 2">
    <name type="scientific">Staphylococcus rostri</name>
    <dbReference type="NCBI Taxonomy" id="522262"/>
    <lineage>
        <taxon>Bacteria</taxon>
        <taxon>Bacillati</taxon>
        <taxon>Bacillota</taxon>
        <taxon>Bacilli</taxon>
        <taxon>Bacillales</taxon>
        <taxon>Staphylococcaceae</taxon>
        <taxon>Staphylococcus</taxon>
    </lineage>
</organism>